<organism evidence="2 3">
    <name type="scientific">Trichostrongylus colubriformis</name>
    <name type="common">Black scour worm</name>
    <dbReference type="NCBI Taxonomy" id="6319"/>
    <lineage>
        <taxon>Eukaryota</taxon>
        <taxon>Metazoa</taxon>
        <taxon>Ecdysozoa</taxon>
        <taxon>Nematoda</taxon>
        <taxon>Chromadorea</taxon>
        <taxon>Rhabditida</taxon>
        <taxon>Rhabditina</taxon>
        <taxon>Rhabditomorpha</taxon>
        <taxon>Strongyloidea</taxon>
        <taxon>Trichostrongylidae</taxon>
        <taxon>Trichostrongylus</taxon>
    </lineage>
</organism>
<dbReference type="AlphaFoldDB" id="A0AAN8J317"/>
<evidence type="ECO:0000313" key="3">
    <source>
        <dbReference type="Proteomes" id="UP001331761"/>
    </source>
</evidence>
<feature type="domain" description="Peptidase M13 N-terminal" evidence="1">
    <location>
        <begin position="16"/>
        <end position="94"/>
    </location>
</feature>
<dbReference type="Proteomes" id="UP001331761">
    <property type="component" value="Unassembled WGS sequence"/>
</dbReference>
<evidence type="ECO:0000313" key="2">
    <source>
        <dbReference type="EMBL" id="KAK5983104.1"/>
    </source>
</evidence>
<dbReference type="Gene3D" id="1.10.1380.10">
    <property type="entry name" value="Neutral endopeptidase , domain2"/>
    <property type="match status" value="1"/>
</dbReference>
<sequence length="105" mass="11810">MVLGRKRRVYRFKKTDSLADTQANCAGTANDLMQFANGRVFVDYLYPDQTSVDNIRATAGGVIKNVIHSFQGMIDQLDWMTPGVKQKAYDKTIQIGTLMLIYGNE</sequence>
<dbReference type="InterPro" id="IPR008753">
    <property type="entry name" value="Peptidase_M13_N"/>
</dbReference>
<evidence type="ECO:0000259" key="1">
    <source>
        <dbReference type="Pfam" id="PF05649"/>
    </source>
</evidence>
<dbReference type="EMBL" id="WIXE01004366">
    <property type="protein sequence ID" value="KAK5983104.1"/>
    <property type="molecule type" value="Genomic_DNA"/>
</dbReference>
<protein>
    <recommendedName>
        <fullName evidence="1">Peptidase M13 N-terminal domain-containing protein</fullName>
    </recommendedName>
</protein>
<name>A0AAN8J317_TRICO</name>
<reference evidence="2 3" key="1">
    <citation type="submission" date="2019-10" db="EMBL/GenBank/DDBJ databases">
        <title>Assembly and Annotation for the nematode Trichostrongylus colubriformis.</title>
        <authorList>
            <person name="Martin J."/>
        </authorList>
    </citation>
    <scope>NUCLEOTIDE SEQUENCE [LARGE SCALE GENOMIC DNA]</scope>
    <source>
        <strain evidence="2">G859</strain>
        <tissue evidence="2">Whole worm</tissue>
    </source>
</reference>
<keyword evidence="3" id="KW-1185">Reference proteome</keyword>
<dbReference type="InterPro" id="IPR042089">
    <property type="entry name" value="Peptidase_M13_dom_2"/>
</dbReference>
<dbReference type="GO" id="GO:0006508">
    <property type="term" value="P:proteolysis"/>
    <property type="evidence" value="ECO:0007669"/>
    <property type="project" value="InterPro"/>
</dbReference>
<dbReference type="SUPFAM" id="SSF55486">
    <property type="entry name" value="Metalloproteases ('zincins'), catalytic domain"/>
    <property type="match status" value="1"/>
</dbReference>
<accession>A0AAN8J317</accession>
<gene>
    <name evidence="2" type="ORF">GCK32_017138</name>
</gene>
<comment type="caution">
    <text evidence="2">The sequence shown here is derived from an EMBL/GenBank/DDBJ whole genome shotgun (WGS) entry which is preliminary data.</text>
</comment>
<dbReference type="Pfam" id="PF05649">
    <property type="entry name" value="Peptidase_M13_N"/>
    <property type="match status" value="1"/>
</dbReference>
<proteinExistence type="predicted"/>